<reference evidence="2" key="1">
    <citation type="submission" date="2022-07" db="EMBL/GenBank/DDBJ databases">
        <title>Phylogenomic reconstructions and comparative analyses of Kickxellomycotina fungi.</title>
        <authorList>
            <person name="Reynolds N.K."/>
            <person name="Stajich J.E."/>
            <person name="Barry K."/>
            <person name="Grigoriev I.V."/>
            <person name="Crous P."/>
            <person name="Smith M.E."/>
        </authorList>
    </citation>
    <scope>NUCLEOTIDE SEQUENCE</scope>
    <source>
        <strain evidence="2">NBRC 105414</strain>
    </source>
</reference>
<gene>
    <name evidence="2" type="ORF">H4R18_003024</name>
</gene>
<accession>A0A9W8LHY6</accession>
<feature type="region of interest" description="Disordered" evidence="1">
    <location>
        <begin position="140"/>
        <end position="163"/>
    </location>
</feature>
<name>A0A9W8LHY6_9FUNG</name>
<evidence type="ECO:0000256" key="1">
    <source>
        <dbReference type="SAM" id="MobiDB-lite"/>
    </source>
</evidence>
<evidence type="ECO:0000313" key="3">
    <source>
        <dbReference type="Proteomes" id="UP001140217"/>
    </source>
</evidence>
<proteinExistence type="predicted"/>
<keyword evidence="3" id="KW-1185">Reference proteome</keyword>
<dbReference type="OrthoDB" id="10629082at2759"/>
<dbReference type="AlphaFoldDB" id="A0A9W8LHY6"/>
<dbReference type="EMBL" id="JANBUL010000112">
    <property type="protein sequence ID" value="KAJ2781205.1"/>
    <property type="molecule type" value="Genomic_DNA"/>
</dbReference>
<comment type="caution">
    <text evidence="2">The sequence shown here is derived from an EMBL/GenBank/DDBJ whole genome shotgun (WGS) entry which is preliminary data.</text>
</comment>
<protein>
    <submittedName>
        <fullName evidence="2">Uncharacterized protein</fullName>
    </submittedName>
</protein>
<evidence type="ECO:0000313" key="2">
    <source>
        <dbReference type="EMBL" id="KAJ2781205.1"/>
    </source>
</evidence>
<organism evidence="2 3">
    <name type="scientific">Coemansia javaensis</name>
    <dbReference type="NCBI Taxonomy" id="2761396"/>
    <lineage>
        <taxon>Eukaryota</taxon>
        <taxon>Fungi</taxon>
        <taxon>Fungi incertae sedis</taxon>
        <taxon>Zoopagomycota</taxon>
        <taxon>Kickxellomycotina</taxon>
        <taxon>Kickxellomycetes</taxon>
        <taxon>Kickxellales</taxon>
        <taxon>Kickxellaceae</taxon>
        <taxon>Coemansia</taxon>
    </lineage>
</organism>
<dbReference type="Proteomes" id="UP001140217">
    <property type="component" value="Unassembled WGS sequence"/>
</dbReference>
<sequence>MADNLKPEKKGVKPELIDKTAFASMCGQELYDYLKSRLPTKGTTGISFIRKGLLLSQLDQTSIKSFAESMVALHTDSILPPEFAAEPFTPMLYMHQKPDKPEIILPPEIGTKQFSSTLYLHQRDKNGNFIVPPQERAPLLSPKSSTDTIVSPPPAPTSFGSMATIGDTDTIYGDDAMKPLETVITHAPVATRATAAARTEVNEYRCCIIM</sequence>